<organism evidence="7 8">
    <name type="scientific">Candidatus Desulfovibrio trichonymphae</name>
    <dbReference type="NCBI Taxonomy" id="1725232"/>
    <lineage>
        <taxon>Bacteria</taxon>
        <taxon>Pseudomonadati</taxon>
        <taxon>Thermodesulfobacteriota</taxon>
        <taxon>Desulfovibrionia</taxon>
        <taxon>Desulfovibrionales</taxon>
        <taxon>Desulfovibrionaceae</taxon>
        <taxon>Desulfovibrio</taxon>
    </lineage>
</organism>
<evidence type="ECO:0000256" key="5">
    <source>
        <dbReference type="SAM" id="MobiDB-lite"/>
    </source>
</evidence>
<evidence type="ECO:0000313" key="8">
    <source>
        <dbReference type="Proteomes" id="UP000242645"/>
    </source>
</evidence>
<dbReference type="KEGG" id="dtr:RSDT_0603"/>
<comment type="function">
    <text evidence="3">Lytic transglycosylase with a strong preference for naked glycan strands that lack stem peptides.</text>
</comment>
<reference evidence="7 8" key="1">
    <citation type="journal article" date="2017" name="ISME J.">
        <title>Genome of 'Ca. Desulfovibrio trichonymphae', an H2-oxidizing bacterium in a tripartite symbiotic system within a protist cell in the termite gut.</title>
        <authorList>
            <person name="Kuwahara H."/>
            <person name="Yuki M."/>
            <person name="Izawa K."/>
            <person name="Ohkuma M."/>
            <person name="Hongoh Y."/>
        </authorList>
    </citation>
    <scope>NUCLEOTIDE SEQUENCE [LARGE SCALE GENOMIC DNA]</scope>
    <source>
        <strain evidence="7 8">Rs-N31</strain>
    </source>
</reference>
<keyword evidence="2 3" id="KW-0961">Cell wall biogenesis/degradation</keyword>
<dbReference type="SUPFAM" id="SSF50685">
    <property type="entry name" value="Barwin-like endoglucanases"/>
    <property type="match status" value="1"/>
</dbReference>
<dbReference type="GO" id="GO:0000270">
    <property type="term" value="P:peptidoglycan metabolic process"/>
    <property type="evidence" value="ECO:0007669"/>
    <property type="project" value="UniProtKB-UniRule"/>
</dbReference>
<keyword evidence="1 3" id="KW-0456">Lyase</keyword>
<accession>A0A1J1E2L6</accession>
<comment type="similarity">
    <text evidence="3 4">Belongs to the RlpA family.</text>
</comment>
<keyword evidence="8" id="KW-1185">Reference proteome</keyword>
<dbReference type="Gene3D" id="2.40.40.10">
    <property type="entry name" value="RlpA-like domain"/>
    <property type="match status" value="1"/>
</dbReference>
<dbReference type="PANTHER" id="PTHR34183:SF8">
    <property type="entry name" value="ENDOLYTIC PEPTIDOGLYCAN TRANSGLYCOSYLASE RLPA-RELATED"/>
    <property type="match status" value="1"/>
</dbReference>
<dbReference type="NCBIfam" id="TIGR00413">
    <property type="entry name" value="rlpA"/>
    <property type="match status" value="1"/>
</dbReference>
<dbReference type="PANTHER" id="PTHR34183">
    <property type="entry name" value="ENDOLYTIC PEPTIDOGLYCAN TRANSGLYCOSYLASE RLPA"/>
    <property type="match status" value="1"/>
</dbReference>
<proteinExistence type="inferred from homology"/>
<protein>
    <recommendedName>
        <fullName evidence="3">Probable endolytic peptidoglycan transglycosylase RlpA</fullName>
        <ecNumber evidence="3">4.2.2.-</ecNumber>
    </recommendedName>
</protein>
<dbReference type="Proteomes" id="UP000242645">
    <property type="component" value="Chromosome"/>
</dbReference>
<dbReference type="EMBL" id="AP017368">
    <property type="protein sequence ID" value="BAV92115.1"/>
    <property type="molecule type" value="Genomic_DNA"/>
</dbReference>
<dbReference type="InterPro" id="IPR036908">
    <property type="entry name" value="RlpA-like_sf"/>
</dbReference>
<dbReference type="HAMAP" id="MF_02071">
    <property type="entry name" value="RlpA"/>
    <property type="match status" value="1"/>
</dbReference>
<evidence type="ECO:0000256" key="4">
    <source>
        <dbReference type="RuleBase" id="RU003495"/>
    </source>
</evidence>
<dbReference type="OrthoDB" id="9779128at2"/>
<dbReference type="InterPro" id="IPR034718">
    <property type="entry name" value="RlpA"/>
</dbReference>
<evidence type="ECO:0000256" key="3">
    <source>
        <dbReference type="HAMAP-Rule" id="MF_02071"/>
    </source>
</evidence>
<feature type="domain" description="RlpA-like protein double-psi beta-barrel" evidence="6">
    <location>
        <begin position="97"/>
        <end position="184"/>
    </location>
</feature>
<name>A0A1J1E2L6_9BACT</name>
<dbReference type="EC" id="4.2.2.-" evidence="3"/>
<gene>
    <name evidence="7" type="primary">rlpA2</name>
    <name evidence="3" type="synonym">rlpA</name>
    <name evidence="7" type="ORF">RSDT_0603</name>
</gene>
<dbReference type="AlphaFoldDB" id="A0A1J1E2L6"/>
<keyword evidence="7" id="KW-0449">Lipoprotein</keyword>
<dbReference type="GO" id="GO:0071555">
    <property type="term" value="P:cell wall organization"/>
    <property type="evidence" value="ECO:0007669"/>
    <property type="project" value="UniProtKB-KW"/>
</dbReference>
<evidence type="ECO:0000259" key="6">
    <source>
        <dbReference type="Pfam" id="PF03330"/>
    </source>
</evidence>
<evidence type="ECO:0000313" key="7">
    <source>
        <dbReference type="EMBL" id="BAV92115.1"/>
    </source>
</evidence>
<sequence length="246" mass="26954">MIYIRNLFILFVLICFALALPVISDAALRKDISTKSYTVKKHKSTNVAKSDSTKHNVKGKSTAANSKSKSVAKDSMSRTDSREVWFRRAKENGELLAGMATWYGGKAHGGPTASGLDYDMFTFTAAHRTLPIGTVVKVTDQDNGKSVIVCITDRGPYWRGRIIDLSYAAALQLDLSNRGVGRVNLNVISDEHGTPLNADEAFYVRYSNARDSEMAGPFRAFADAAVLHEALRQAHPEAEVVIGENK</sequence>
<dbReference type="InterPro" id="IPR012997">
    <property type="entry name" value="RplA"/>
</dbReference>
<dbReference type="GO" id="GO:0008932">
    <property type="term" value="F:lytic endotransglycosylase activity"/>
    <property type="evidence" value="ECO:0007669"/>
    <property type="project" value="UniProtKB-UniRule"/>
</dbReference>
<dbReference type="Pfam" id="PF03330">
    <property type="entry name" value="DPBB_1"/>
    <property type="match status" value="1"/>
</dbReference>
<dbReference type="InterPro" id="IPR009009">
    <property type="entry name" value="RlpA-like_DPBB"/>
</dbReference>
<dbReference type="CDD" id="cd22268">
    <property type="entry name" value="DPBB_RlpA-like"/>
    <property type="match status" value="1"/>
</dbReference>
<feature type="region of interest" description="Disordered" evidence="5">
    <location>
        <begin position="43"/>
        <end position="76"/>
    </location>
</feature>
<evidence type="ECO:0000256" key="1">
    <source>
        <dbReference type="ARBA" id="ARBA00023239"/>
    </source>
</evidence>
<evidence type="ECO:0000256" key="2">
    <source>
        <dbReference type="ARBA" id="ARBA00023316"/>
    </source>
</evidence>